<proteinExistence type="predicted"/>
<dbReference type="OrthoDB" id="548090at2759"/>
<protein>
    <submittedName>
        <fullName evidence="2">Uncharacterized protein</fullName>
    </submittedName>
</protein>
<dbReference type="AlphaFoldDB" id="A0A835VVK8"/>
<sequence length="556" mass="57559">MDDMDDEDVRHAVEKWTVWAGNQPPANLRKVAALRLDWPPVGGPLLTASLAAGIALWFPNLKELGLKDITAAMLPDEVQDVTGHLSAIIRGGLARLPHLVKLTLPSWSLLGALGSMQHRKDAAAAAAGGPAAGGGGQAGGGSAGGSSGGSGDGCWLSGLQELEISSYEDDTITDEHIAGLASIRSLRILRLRGCAPPGDAAGLLPLLSQLPRSLERLSVLPDTSQGPLGSGLEARFAAGQLKEVTLASDGAGEFRSAPMRDLGDVASGLLLPYLRAKDVMLRQLVVGRLRLRLDGTRQPHEALAARAAVKDLVQRCRAPQPQPQPQPLQQQAAAVLPLAMSSPPQAVVARAVQRLLASPRVTAPAAGKPTSSGVAQLLVLQGPLVAGLAHAPELVDGWVKWLAKAAAAPGETWRGRCQLVPRALGGPALLLQPFGRGGAAAALHAAVRSVEPGAQLGAAWVAVERYPECRGIHGQVIPAPLLRCLQQELDITWALSTGGGGGAAGGGTAAPTATAPTAHAHAPSLQLLQEQARWLLQLDKALAEELPRHVYVSVEG</sequence>
<evidence type="ECO:0000256" key="1">
    <source>
        <dbReference type="SAM" id="MobiDB-lite"/>
    </source>
</evidence>
<accession>A0A835VVK8</accession>
<keyword evidence="3" id="KW-1185">Reference proteome</keyword>
<feature type="compositionally biased region" description="Gly residues" evidence="1">
    <location>
        <begin position="130"/>
        <end position="147"/>
    </location>
</feature>
<evidence type="ECO:0000313" key="3">
    <source>
        <dbReference type="Proteomes" id="UP000650467"/>
    </source>
</evidence>
<dbReference type="EMBL" id="JAEHOC010000040">
    <property type="protein sequence ID" value="KAG2427468.1"/>
    <property type="molecule type" value="Genomic_DNA"/>
</dbReference>
<gene>
    <name evidence="2" type="ORF">HXX76_012404</name>
</gene>
<dbReference type="SUPFAM" id="SSF52047">
    <property type="entry name" value="RNI-like"/>
    <property type="match status" value="1"/>
</dbReference>
<organism evidence="2 3">
    <name type="scientific">Chlamydomonas incerta</name>
    <dbReference type="NCBI Taxonomy" id="51695"/>
    <lineage>
        <taxon>Eukaryota</taxon>
        <taxon>Viridiplantae</taxon>
        <taxon>Chlorophyta</taxon>
        <taxon>core chlorophytes</taxon>
        <taxon>Chlorophyceae</taxon>
        <taxon>CS clade</taxon>
        <taxon>Chlamydomonadales</taxon>
        <taxon>Chlamydomonadaceae</taxon>
        <taxon>Chlamydomonas</taxon>
    </lineage>
</organism>
<feature type="region of interest" description="Disordered" evidence="1">
    <location>
        <begin position="126"/>
        <end position="147"/>
    </location>
</feature>
<evidence type="ECO:0000313" key="2">
    <source>
        <dbReference type="EMBL" id="KAG2427468.1"/>
    </source>
</evidence>
<name>A0A835VVK8_CHLIN</name>
<reference evidence="2" key="1">
    <citation type="journal article" date="2020" name="bioRxiv">
        <title>Comparative genomics of Chlamydomonas.</title>
        <authorList>
            <person name="Craig R.J."/>
            <person name="Hasan A.R."/>
            <person name="Ness R.W."/>
            <person name="Keightley P.D."/>
        </authorList>
    </citation>
    <scope>NUCLEOTIDE SEQUENCE</scope>
    <source>
        <strain evidence="2">SAG 7.73</strain>
    </source>
</reference>
<dbReference type="Proteomes" id="UP000650467">
    <property type="component" value="Unassembled WGS sequence"/>
</dbReference>
<comment type="caution">
    <text evidence="2">The sequence shown here is derived from an EMBL/GenBank/DDBJ whole genome shotgun (WGS) entry which is preliminary data.</text>
</comment>